<dbReference type="InterPro" id="IPR029058">
    <property type="entry name" value="AB_hydrolase_fold"/>
</dbReference>
<dbReference type="PROSITE" id="PS00122">
    <property type="entry name" value="CARBOXYLESTERASE_B_1"/>
    <property type="match status" value="1"/>
</dbReference>
<accession>A0A9D4CSI1</accession>
<dbReference type="GO" id="GO:0016787">
    <property type="term" value="F:hydrolase activity"/>
    <property type="evidence" value="ECO:0007669"/>
    <property type="project" value="UniProtKB-KW"/>
</dbReference>
<keyword evidence="6" id="KW-1185">Reference proteome</keyword>
<evidence type="ECO:0000256" key="1">
    <source>
        <dbReference type="ARBA" id="ARBA00005964"/>
    </source>
</evidence>
<dbReference type="EC" id="3.1.1.-" evidence="3"/>
<reference evidence="5" key="1">
    <citation type="journal article" date="2019" name="bioRxiv">
        <title>The Genome of the Zebra Mussel, Dreissena polymorpha: A Resource for Invasive Species Research.</title>
        <authorList>
            <person name="McCartney M.A."/>
            <person name="Auch B."/>
            <person name="Kono T."/>
            <person name="Mallez S."/>
            <person name="Zhang Y."/>
            <person name="Obille A."/>
            <person name="Becker A."/>
            <person name="Abrahante J.E."/>
            <person name="Garbe J."/>
            <person name="Badalamenti J.P."/>
            <person name="Herman A."/>
            <person name="Mangelson H."/>
            <person name="Liachko I."/>
            <person name="Sullivan S."/>
            <person name="Sone E.D."/>
            <person name="Koren S."/>
            <person name="Silverstein K.A.T."/>
            <person name="Beckman K.B."/>
            <person name="Gohl D.M."/>
        </authorList>
    </citation>
    <scope>NUCLEOTIDE SEQUENCE</scope>
    <source>
        <strain evidence="5">Duluth1</strain>
        <tissue evidence="5">Whole animal</tissue>
    </source>
</reference>
<comment type="caution">
    <text evidence="5">The sequence shown here is derived from an EMBL/GenBank/DDBJ whole genome shotgun (WGS) entry which is preliminary data.</text>
</comment>
<dbReference type="InterPro" id="IPR051093">
    <property type="entry name" value="Neuroligin/BSAL"/>
</dbReference>
<evidence type="ECO:0000259" key="4">
    <source>
        <dbReference type="Pfam" id="PF00135"/>
    </source>
</evidence>
<evidence type="ECO:0000256" key="2">
    <source>
        <dbReference type="ARBA" id="ARBA00022801"/>
    </source>
</evidence>
<feature type="signal peptide" evidence="3">
    <location>
        <begin position="1"/>
        <end position="22"/>
    </location>
</feature>
<name>A0A9D4CSI1_DREPO</name>
<dbReference type="Proteomes" id="UP000828390">
    <property type="component" value="Unassembled WGS sequence"/>
</dbReference>
<evidence type="ECO:0000313" key="6">
    <source>
        <dbReference type="Proteomes" id="UP000828390"/>
    </source>
</evidence>
<dbReference type="AlphaFoldDB" id="A0A9D4CSI1"/>
<dbReference type="Pfam" id="PF00135">
    <property type="entry name" value="COesterase"/>
    <property type="match status" value="1"/>
</dbReference>
<sequence length="622" mass="68495">MIAVKIFSHVVLIAMLWGGGAGVLVTSDKAGSFLGITGNVSIHLDKRKPAVQNAVIRFLGVPYAKPPIGDLRFRRPEPLDKLKSAYNATFQRPFCPQYRQGLKFVQTSENCLVMNIYVPGNEINVTKAYPVMIWIHGDNVREFSFGGAYPYSGDVISTLGNVIVVVVQYRLNVFGFLSDGTAASGNFGLWDQKMAIQWIHDNIRVFGGDSTSVTLFGQSAGGVSVLFQALHPGNAGLFSRVIAESASPLATEPMTRKAGHNFKFFAALLGCNTSSTAESWDCMRAKELNDILWYLSYLRVGPILDGDFIVELPLYQITRSGISNTGRSALAQFASIDLLTGVTSSDGAMSVMQWDTVLEVDLGVDINKGVPRDFFTGTFLPVSLHKSLRLPVTPSVLQAVIHEYTDWKSPEDAVGVRGKMIDFSVDYMSLLPAVTIARTHSNLTEGTSRRTFLYEFDHKPSFDPLPAWLRGAKHGAEVPFVFGFVDEMNELPGIPPSYLETFKIPDEENYLALVMLTMWTNFAKTGNPNSASLTNDNIPTWTEYDPVNGSYFRFISNMTSSEVTSQHIAASRVAFWTELVPALLSASNCTQQPQGPTSASLRDNISEVFAMMMLTAWLFLRV</sequence>
<comment type="similarity">
    <text evidence="1 3">Belongs to the type-B carboxylesterase/lipase family.</text>
</comment>
<reference evidence="5" key="2">
    <citation type="submission" date="2020-11" db="EMBL/GenBank/DDBJ databases">
        <authorList>
            <person name="McCartney M.A."/>
            <person name="Auch B."/>
            <person name="Kono T."/>
            <person name="Mallez S."/>
            <person name="Becker A."/>
            <person name="Gohl D.M."/>
            <person name="Silverstein K.A.T."/>
            <person name="Koren S."/>
            <person name="Bechman K.B."/>
            <person name="Herman A."/>
            <person name="Abrahante J.E."/>
            <person name="Garbe J."/>
        </authorList>
    </citation>
    <scope>NUCLEOTIDE SEQUENCE</scope>
    <source>
        <strain evidence="5">Duluth1</strain>
        <tissue evidence="5">Whole animal</tissue>
    </source>
</reference>
<evidence type="ECO:0000256" key="3">
    <source>
        <dbReference type="RuleBase" id="RU361235"/>
    </source>
</evidence>
<dbReference type="InterPro" id="IPR002018">
    <property type="entry name" value="CarbesteraseB"/>
</dbReference>
<protein>
    <recommendedName>
        <fullName evidence="3">Carboxylic ester hydrolase</fullName>
        <ecNumber evidence="3">3.1.1.-</ecNumber>
    </recommendedName>
</protein>
<dbReference type="EMBL" id="JAIWYP010000012">
    <property type="protein sequence ID" value="KAH3729366.1"/>
    <property type="molecule type" value="Genomic_DNA"/>
</dbReference>
<proteinExistence type="inferred from homology"/>
<evidence type="ECO:0000313" key="5">
    <source>
        <dbReference type="EMBL" id="KAH3729366.1"/>
    </source>
</evidence>
<gene>
    <name evidence="5" type="ORF">DPMN_055334</name>
</gene>
<organism evidence="5 6">
    <name type="scientific">Dreissena polymorpha</name>
    <name type="common">Zebra mussel</name>
    <name type="synonym">Mytilus polymorpha</name>
    <dbReference type="NCBI Taxonomy" id="45954"/>
    <lineage>
        <taxon>Eukaryota</taxon>
        <taxon>Metazoa</taxon>
        <taxon>Spiralia</taxon>
        <taxon>Lophotrochozoa</taxon>
        <taxon>Mollusca</taxon>
        <taxon>Bivalvia</taxon>
        <taxon>Autobranchia</taxon>
        <taxon>Heteroconchia</taxon>
        <taxon>Euheterodonta</taxon>
        <taxon>Imparidentia</taxon>
        <taxon>Neoheterodontei</taxon>
        <taxon>Myida</taxon>
        <taxon>Dreissenoidea</taxon>
        <taxon>Dreissenidae</taxon>
        <taxon>Dreissena</taxon>
    </lineage>
</organism>
<dbReference type="InterPro" id="IPR019826">
    <property type="entry name" value="Carboxylesterase_B_AS"/>
</dbReference>
<dbReference type="SUPFAM" id="SSF53474">
    <property type="entry name" value="alpha/beta-Hydrolases"/>
    <property type="match status" value="1"/>
</dbReference>
<dbReference type="Gene3D" id="3.40.50.1820">
    <property type="entry name" value="alpha/beta hydrolase"/>
    <property type="match status" value="1"/>
</dbReference>
<keyword evidence="3" id="KW-0732">Signal</keyword>
<dbReference type="PANTHER" id="PTHR43903">
    <property type="entry name" value="NEUROLIGIN"/>
    <property type="match status" value="1"/>
</dbReference>
<feature type="chain" id="PRO_5039763964" description="Carboxylic ester hydrolase" evidence="3">
    <location>
        <begin position="23"/>
        <end position="622"/>
    </location>
</feature>
<feature type="domain" description="Carboxylesterase type B" evidence="4">
    <location>
        <begin position="51"/>
        <end position="576"/>
    </location>
</feature>
<keyword evidence="2 3" id="KW-0378">Hydrolase</keyword>